<keyword evidence="5" id="KW-0964">Secreted</keyword>
<dbReference type="EMBL" id="FXYF01000014">
    <property type="protein sequence ID" value="SMX48694.1"/>
    <property type="molecule type" value="Genomic_DNA"/>
</dbReference>
<evidence type="ECO:0000313" key="11">
    <source>
        <dbReference type="EMBL" id="SMX48694.1"/>
    </source>
</evidence>
<dbReference type="SMART" id="SM00155">
    <property type="entry name" value="PLDc"/>
    <property type="match status" value="2"/>
</dbReference>
<evidence type="ECO:0000313" key="12">
    <source>
        <dbReference type="Proteomes" id="UP000207598"/>
    </source>
</evidence>
<dbReference type="SUPFAM" id="SSF56024">
    <property type="entry name" value="Phospholipase D/nuclease"/>
    <property type="match status" value="2"/>
</dbReference>
<evidence type="ECO:0000256" key="6">
    <source>
        <dbReference type="ARBA" id="ARBA00022737"/>
    </source>
</evidence>
<comment type="subcellular location">
    <subcellularLocation>
        <location evidence="3">Secreted</location>
    </subcellularLocation>
</comment>
<dbReference type="InterPro" id="IPR001736">
    <property type="entry name" value="PLipase_D/transphosphatidylase"/>
</dbReference>
<evidence type="ECO:0000256" key="2">
    <source>
        <dbReference type="ARBA" id="ARBA00003145"/>
    </source>
</evidence>
<evidence type="ECO:0000256" key="8">
    <source>
        <dbReference type="ARBA" id="ARBA00023098"/>
    </source>
</evidence>
<comment type="function">
    <text evidence="2">Could be a virulence factor.</text>
</comment>
<keyword evidence="12" id="KW-1185">Reference proteome</keyword>
<dbReference type="InterPro" id="IPR025202">
    <property type="entry name" value="PLD-like_dom"/>
</dbReference>
<protein>
    <recommendedName>
        <fullName evidence="4">Phospholipase D</fullName>
    </recommendedName>
    <alternativeName>
        <fullName evidence="9">Choline phosphatase</fullName>
    </alternativeName>
</protein>
<evidence type="ECO:0000256" key="9">
    <source>
        <dbReference type="ARBA" id="ARBA00029594"/>
    </source>
</evidence>
<keyword evidence="6" id="KW-0677">Repeat</keyword>
<organism evidence="11 12">
    <name type="scientific">Maliponia aquimaris</name>
    <dbReference type="NCBI Taxonomy" id="1673631"/>
    <lineage>
        <taxon>Bacteria</taxon>
        <taxon>Pseudomonadati</taxon>
        <taxon>Pseudomonadota</taxon>
        <taxon>Alphaproteobacteria</taxon>
        <taxon>Rhodobacterales</taxon>
        <taxon>Paracoccaceae</taxon>
        <taxon>Maliponia</taxon>
    </lineage>
</organism>
<dbReference type="Pfam" id="PF00614">
    <property type="entry name" value="PLDc"/>
    <property type="match status" value="1"/>
</dbReference>
<keyword evidence="8" id="KW-0443">Lipid metabolism</keyword>
<dbReference type="AlphaFoldDB" id="A0A238L0S8"/>
<dbReference type="PANTHER" id="PTHR18896:SF76">
    <property type="entry name" value="PHOSPHOLIPASE"/>
    <property type="match status" value="1"/>
</dbReference>
<dbReference type="PROSITE" id="PS50035">
    <property type="entry name" value="PLD"/>
    <property type="match status" value="2"/>
</dbReference>
<comment type="catalytic activity">
    <reaction evidence="1">
        <text>a 1,2-diacyl-sn-glycero-3-phosphocholine + H2O = a 1,2-diacyl-sn-glycero-3-phosphate + choline + H(+)</text>
        <dbReference type="Rhea" id="RHEA:14445"/>
        <dbReference type="ChEBI" id="CHEBI:15354"/>
        <dbReference type="ChEBI" id="CHEBI:15377"/>
        <dbReference type="ChEBI" id="CHEBI:15378"/>
        <dbReference type="ChEBI" id="CHEBI:57643"/>
        <dbReference type="ChEBI" id="CHEBI:58608"/>
        <dbReference type="EC" id="3.1.4.4"/>
    </reaction>
</comment>
<dbReference type="CDD" id="cd09105">
    <property type="entry name" value="PLDc_vPLD1_2_like_2"/>
    <property type="match status" value="1"/>
</dbReference>
<keyword evidence="7" id="KW-0378">Hydrolase</keyword>
<feature type="domain" description="PLD phosphodiesterase" evidence="10">
    <location>
        <begin position="375"/>
        <end position="402"/>
    </location>
</feature>
<dbReference type="Proteomes" id="UP000207598">
    <property type="component" value="Unassembled WGS sequence"/>
</dbReference>
<evidence type="ECO:0000256" key="3">
    <source>
        <dbReference type="ARBA" id="ARBA00004613"/>
    </source>
</evidence>
<reference evidence="11 12" key="1">
    <citation type="submission" date="2017-05" db="EMBL/GenBank/DDBJ databases">
        <authorList>
            <person name="Song R."/>
            <person name="Chenine A.L."/>
            <person name="Ruprecht R.M."/>
        </authorList>
    </citation>
    <scope>NUCLEOTIDE SEQUENCE [LARGE SCALE GENOMIC DNA]</scope>
    <source>
        <strain evidence="11 12">CECT 8898</strain>
    </source>
</reference>
<evidence type="ECO:0000256" key="5">
    <source>
        <dbReference type="ARBA" id="ARBA00022525"/>
    </source>
</evidence>
<feature type="domain" description="PLD phosphodiesterase" evidence="10">
    <location>
        <begin position="163"/>
        <end position="190"/>
    </location>
</feature>
<evidence type="ECO:0000256" key="1">
    <source>
        <dbReference type="ARBA" id="ARBA00000798"/>
    </source>
</evidence>
<dbReference type="RefSeq" id="WP_094022810.1">
    <property type="nucleotide sequence ID" value="NZ_FXYF01000014.1"/>
</dbReference>
<evidence type="ECO:0000256" key="4">
    <source>
        <dbReference type="ARBA" id="ARBA00018392"/>
    </source>
</evidence>
<dbReference type="Gene3D" id="3.30.870.10">
    <property type="entry name" value="Endonuclease Chain A"/>
    <property type="match status" value="2"/>
</dbReference>
<accession>A0A238L0S8</accession>
<name>A0A238L0S8_9RHOB</name>
<proteinExistence type="predicted"/>
<sequence>MPRDIEVLITAAEAWPAFERAVLEARDHITMGFRIFDLSTRLRSPEARAIGTDWFDLLAHALRRGVRVALTVSDFDPVMATGLHELSWRTVRQGVALAEVTGAGPERLCIRAHMHPAQAGGLPWLAFLPAVLRRKWQALNEVGAARRRFQAVGLRRAALPRLHTVSHHQKVAAIDDEVLYVGGLDLNERRYDSPEHDRPAARTWSDVQLILRGPEARAARMHLETLEEVTAGRTAPPDTPGLKRTLSMPRRFQLPFVSPHTLVSEIEAAHLDAFATARHLIYVETQYLRSGRIARGLARAAKRNPELTAVLILPGLPEELAFDASDSLDVRYGLALQREAVARLRDAFGARLTLASPVRPVLAARTTPETLAGSPLIYVHNKVLVRDDDYALIGSANLNGRSMRWDTELAVDLSGAEQVAALRARLIDHWWQGPLPAEATAPETLQPWWQAEITRNALRRPENRRGLLVPYDAEAGAAMAQPLPGVTEDIV</sequence>
<dbReference type="OrthoDB" id="8828485at2"/>
<dbReference type="Pfam" id="PF13091">
    <property type="entry name" value="PLDc_2"/>
    <property type="match status" value="1"/>
</dbReference>
<dbReference type="GO" id="GO:0005576">
    <property type="term" value="C:extracellular region"/>
    <property type="evidence" value="ECO:0007669"/>
    <property type="project" value="UniProtKB-SubCell"/>
</dbReference>
<dbReference type="PANTHER" id="PTHR18896">
    <property type="entry name" value="PHOSPHOLIPASE D"/>
    <property type="match status" value="1"/>
</dbReference>
<dbReference type="GO" id="GO:0009395">
    <property type="term" value="P:phospholipid catabolic process"/>
    <property type="evidence" value="ECO:0007669"/>
    <property type="project" value="TreeGrafter"/>
</dbReference>
<evidence type="ECO:0000256" key="7">
    <source>
        <dbReference type="ARBA" id="ARBA00022801"/>
    </source>
</evidence>
<evidence type="ECO:0000259" key="10">
    <source>
        <dbReference type="PROSITE" id="PS50035"/>
    </source>
</evidence>
<dbReference type="InterPro" id="IPR015679">
    <property type="entry name" value="PLipase_D_fam"/>
</dbReference>
<dbReference type="GO" id="GO:0004630">
    <property type="term" value="F:phospholipase D activity"/>
    <property type="evidence" value="ECO:0007669"/>
    <property type="project" value="UniProtKB-EC"/>
</dbReference>
<gene>
    <name evidence="11" type="ORF">MAA8898_04046</name>
</gene>